<protein>
    <submittedName>
        <fullName evidence="4">Uncharacterized protein</fullName>
    </submittedName>
</protein>
<accession>A0A6L5YW41</accession>
<keyword evidence="1" id="KW-0175">Coiled coil</keyword>
<sequence>MLRKFLFYTEIILTVLVTFVFLIAWMAFSGPQMHVAETFAGLTIAFLILVLGVLWARRRLRRREAAAEALLREAELARQRAEEEQRIREAWEEEVRVAEREAKWQTEREERLRRATESARRKSSTGPRSTKSSEAVGSQSFDARAFIDELLFELDEQEQLALSDWLKRLLEIRELRSTNKKVRSLGASLKSSRALSPVAKLVLIKLKKHGWDDLGGIAKWTVAAGGAGLLLFGGAGAGIAAFGGAIGVPLFVVFGAGGALAGTIVQEIERRSKK</sequence>
<name>A0A6L5YW41_9RHOB</name>
<proteinExistence type="predicted"/>
<keyword evidence="3" id="KW-0472">Membrane</keyword>
<evidence type="ECO:0000256" key="2">
    <source>
        <dbReference type="SAM" id="MobiDB-lite"/>
    </source>
</evidence>
<gene>
    <name evidence="4" type="ORF">GE300_00260</name>
</gene>
<evidence type="ECO:0000256" key="1">
    <source>
        <dbReference type="SAM" id="Coils"/>
    </source>
</evidence>
<keyword evidence="5" id="KW-1185">Reference proteome</keyword>
<keyword evidence="3" id="KW-0812">Transmembrane</keyword>
<feature type="transmembrane region" description="Helical" evidence="3">
    <location>
        <begin position="246"/>
        <end position="265"/>
    </location>
</feature>
<feature type="compositionally biased region" description="Polar residues" evidence="2">
    <location>
        <begin position="124"/>
        <end position="136"/>
    </location>
</feature>
<feature type="coiled-coil region" evidence="1">
    <location>
        <begin position="57"/>
        <end position="108"/>
    </location>
</feature>
<dbReference type="EMBL" id="WIND01000001">
    <property type="protein sequence ID" value="MSU88045.1"/>
    <property type="molecule type" value="Genomic_DNA"/>
</dbReference>
<feature type="transmembrane region" description="Helical" evidence="3">
    <location>
        <begin position="34"/>
        <end position="56"/>
    </location>
</feature>
<comment type="caution">
    <text evidence="4">The sequence shown here is derived from an EMBL/GenBank/DDBJ whole genome shotgun (WGS) entry which is preliminary data.</text>
</comment>
<reference evidence="4 5" key="1">
    <citation type="submission" date="2019-10" db="EMBL/GenBank/DDBJ databases">
        <title>Cognatihalovulum marinum gen. nov. sp. nov., a new member of the family Rhodobacteraceae isolated from deep seawater of the Northwest Indian Ocean.</title>
        <authorList>
            <person name="Ruan C."/>
            <person name="Wang J."/>
            <person name="Zheng X."/>
            <person name="Song L."/>
            <person name="Zhu Y."/>
            <person name="Huang Y."/>
            <person name="Lu Z."/>
            <person name="Du W."/>
            <person name="Huang L."/>
            <person name="Dai X."/>
        </authorList>
    </citation>
    <scope>NUCLEOTIDE SEQUENCE [LARGE SCALE GENOMIC DNA]</scope>
    <source>
        <strain evidence="4 5">2CG4</strain>
    </source>
</reference>
<dbReference type="AlphaFoldDB" id="A0A6L5YW41"/>
<feature type="transmembrane region" description="Helical" evidence="3">
    <location>
        <begin position="217"/>
        <end position="240"/>
    </location>
</feature>
<keyword evidence="3" id="KW-1133">Transmembrane helix</keyword>
<evidence type="ECO:0000313" key="5">
    <source>
        <dbReference type="Proteomes" id="UP000474957"/>
    </source>
</evidence>
<evidence type="ECO:0000256" key="3">
    <source>
        <dbReference type="SAM" id="Phobius"/>
    </source>
</evidence>
<feature type="transmembrane region" description="Helical" evidence="3">
    <location>
        <begin position="7"/>
        <end position="28"/>
    </location>
</feature>
<dbReference type="Proteomes" id="UP000474957">
    <property type="component" value="Unassembled WGS sequence"/>
</dbReference>
<organism evidence="4 5">
    <name type="scientific">Halovulum marinum</name>
    <dbReference type="NCBI Taxonomy" id="2662447"/>
    <lineage>
        <taxon>Bacteria</taxon>
        <taxon>Pseudomonadati</taxon>
        <taxon>Pseudomonadota</taxon>
        <taxon>Alphaproteobacteria</taxon>
        <taxon>Rhodobacterales</taxon>
        <taxon>Paracoccaceae</taxon>
        <taxon>Halovulum</taxon>
    </lineage>
</organism>
<evidence type="ECO:0000313" key="4">
    <source>
        <dbReference type="EMBL" id="MSU88045.1"/>
    </source>
</evidence>
<dbReference type="RefSeq" id="WP_154443762.1">
    <property type="nucleotide sequence ID" value="NZ_WIND01000001.1"/>
</dbReference>
<feature type="region of interest" description="Disordered" evidence="2">
    <location>
        <begin position="114"/>
        <end position="136"/>
    </location>
</feature>